<name>A0A075FHH2_9ARCH</name>
<proteinExistence type="predicted"/>
<dbReference type="Gene3D" id="3.30.530.20">
    <property type="match status" value="1"/>
</dbReference>
<protein>
    <submittedName>
        <fullName evidence="1">Uncharacterized protein</fullName>
    </submittedName>
</protein>
<organism evidence="1">
    <name type="scientific">uncultured marine thaumarchaeote AD1000_06_F06</name>
    <dbReference type="NCBI Taxonomy" id="1455885"/>
    <lineage>
        <taxon>Archaea</taxon>
        <taxon>Nitrososphaerota</taxon>
        <taxon>environmental samples</taxon>
    </lineage>
</organism>
<reference evidence="1" key="1">
    <citation type="journal article" date="2014" name="Genome Biol. Evol.">
        <title>Pangenome evidence for extensive interdomain horizontal transfer affecting lineage core and shell genes in uncultured planktonic thaumarchaeota and euryarchaeota.</title>
        <authorList>
            <person name="Deschamps P."/>
            <person name="Zivanovic Y."/>
            <person name="Moreira D."/>
            <person name="Rodriguez-Valera F."/>
            <person name="Lopez-Garcia P."/>
        </authorList>
    </citation>
    <scope>NUCLEOTIDE SEQUENCE</scope>
</reference>
<dbReference type="AlphaFoldDB" id="A0A075FHH2"/>
<sequence length="126" mass="14410">MIRTRTISMHVDKIAGDTFDAIVELFPKIIPDAKINSSGWWSFIGPYGKSKVKFNSNRSLGILDPQYVDEESTWNIPMRIIPNGDFSELVIVLTKPPQLTDFQFDDRVEKINELVFSMKTLLESKS</sequence>
<dbReference type="InterPro" id="IPR023393">
    <property type="entry name" value="START-like_dom_sf"/>
</dbReference>
<dbReference type="EMBL" id="KF900318">
    <property type="protein sequence ID" value="AIE90749.1"/>
    <property type="molecule type" value="Genomic_DNA"/>
</dbReference>
<accession>A0A075FHH2</accession>
<evidence type="ECO:0000313" key="1">
    <source>
        <dbReference type="EMBL" id="AIE90749.1"/>
    </source>
</evidence>
<dbReference type="SUPFAM" id="SSF55961">
    <property type="entry name" value="Bet v1-like"/>
    <property type="match status" value="1"/>
</dbReference>